<evidence type="ECO:0000313" key="3">
    <source>
        <dbReference type="Proteomes" id="UP001607302"/>
    </source>
</evidence>
<keyword evidence="1" id="KW-0812">Transmembrane</keyword>
<keyword evidence="1" id="KW-0472">Membrane</keyword>
<keyword evidence="1" id="KW-1133">Transmembrane helix</keyword>
<protein>
    <submittedName>
        <fullName evidence="2">Uncharacterized protein</fullName>
    </submittedName>
</protein>
<comment type="caution">
    <text evidence="2">The sequence shown here is derived from an EMBL/GenBank/DDBJ whole genome shotgun (WGS) entry which is preliminary data.</text>
</comment>
<evidence type="ECO:0000256" key="1">
    <source>
        <dbReference type="SAM" id="Phobius"/>
    </source>
</evidence>
<dbReference type="Proteomes" id="UP001607302">
    <property type="component" value="Unassembled WGS sequence"/>
</dbReference>
<sequence>MTNIITNFYDKNHNMINMNFINMSLENDKYLMILTIYKEKSKKLITTIVTITKLIKLTYLVGRKSQLIINKILLICHYLSIFIMHFEMTIYCLISHDKRYE</sequence>
<keyword evidence="3" id="KW-1185">Reference proteome</keyword>
<reference evidence="2 3" key="1">
    <citation type="journal article" date="2024" name="Ann. Entomol. Soc. Am.">
        <title>Genomic analyses of the southern and eastern yellowjacket wasps (Hymenoptera: Vespidae) reveal evolutionary signatures of social life.</title>
        <authorList>
            <person name="Catto M.A."/>
            <person name="Caine P.B."/>
            <person name="Orr S.E."/>
            <person name="Hunt B.G."/>
            <person name="Goodisman M.A.D."/>
        </authorList>
    </citation>
    <scope>NUCLEOTIDE SEQUENCE [LARGE SCALE GENOMIC DNA]</scope>
    <source>
        <strain evidence="2">233</strain>
        <tissue evidence="2">Head and thorax</tissue>
    </source>
</reference>
<gene>
    <name evidence="2" type="ORF">V1478_014212</name>
</gene>
<dbReference type="AlphaFoldDB" id="A0ABD2A7F0"/>
<feature type="transmembrane region" description="Helical" evidence="1">
    <location>
        <begin position="68"/>
        <end position="94"/>
    </location>
</feature>
<proteinExistence type="predicted"/>
<accession>A0ABD2A7F0</accession>
<dbReference type="EMBL" id="JAUDFV010000154">
    <property type="protein sequence ID" value="KAL2716536.1"/>
    <property type="molecule type" value="Genomic_DNA"/>
</dbReference>
<organism evidence="2 3">
    <name type="scientific">Vespula squamosa</name>
    <name type="common">Southern yellow jacket</name>
    <name type="synonym">Wasp</name>
    <dbReference type="NCBI Taxonomy" id="30214"/>
    <lineage>
        <taxon>Eukaryota</taxon>
        <taxon>Metazoa</taxon>
        <taxon>Ecdysozoa</taxon>
        <taxon>Arthropoda</taxon>
        <taxon>Hexapoda</taxon>
        <taxon>Insecta</taxon>
        <taxon>Pterygota</taxon>
        <taxon>Neoptera</taxon>
        <taxon>Endopterygota</taxon>
        <taxon>Hymenoptera</taxon>
        <taxon>Apocrita</taxon>
        <taxon>Aculeata</taxon>
        <taxon>Vespoidea</taxon>
        <taxon>Vespidae</taxon>
        <taxon>Vespinae</taxon>
        <taxon>Vespula</taxon>
    </lineage>
</organism>
<evidence type="ECO:0000313" key="2">
    <source>
        <dbReference type="EMBL" id="KAL2716536.1"/>
    </source>
</evidence>
<name>A0ABD2A7F0_VESSQ</name>